<protein>
    <submittedName>
        <fullName evidence="2">Uncharacterized protein</fullName>
    </submittedName>
</protein>
<accession>A0A8K0P6E1</accession>
<sequence>MAIEDVQDLLVEEEVDEADLMKWHPKLLAENLESFFLNSSAERSRKFKRELQNCPFREIYNDLREEDVRTLNEEKSSPRDGDIIPPKKRSRLIVHTEQ</sequence>
<dbReference type="OrthoDB" id="7581030at2759"/>
<evidence type="ECO:0000313" key="3">
    <source>
        <dbReference type="Proteomes" id="UP000792457"/>
    </source>
</evidence>
<evidence type="ECO:0000256" key="1">
    <source>
        <dbReference type="SAM" id="MobiDB-lite"/>
    </source>
</evidence>
<organism evidence="2 3">
    <name type="scientific">Ladona fulva</name>
    <name type="common">Scarce chaser dragonfly</name>
    <name type="synonym">Libellula fulva</name>
    <dbReference type="NCBI Taxonomy" id="123851"/>
    <lineage>
        <taxon>Eukaryota</taxon>
        <taxon>Metazoa</taxon>
        <taxon>Ecdysozoa</taxon>
        <taxon>Arthropoda</taxon>
        <taxon>Hexapoda</taxon>
        <taxon>Insecta</taxon>
        <taxon>Pterygota</taxon>
        <taxon>Palaeoptera</taxon>
        <taxon>Odonata</taxon>
        <taxon>Epiprocta</taxon>
        <taxon>Anisoptera</taxon>
        <taxon>Libelluloidea</taxon>
        <taxon>Libellulidae</taxon>
        <taxon>Ladona</taxon>
    </lineage>
</organism>
<name>A0A8K0P6E1_LADFU</name>
<dbReference type="EMBL" id="KZ309204">
    <property type="protein sequence ID" value="KAG8237680.1"/>
    <property type="molecule type" value="Genomic_DNA"/>
</dbReference>
<feature type="compositionally biased region" description="Basic and acidic residues" evidence="1">
    <location>
        <begin position="69"/>
        <end position="82"/>
    </location>
</feature>
<dbReference type="Proteomes" id="UP000792457">
    <property type="component" value="Unassembled WGS sequence"/>
</dbReference>
<proteinExistence type="predicted"/>
<comment type="caution">
    <text evidence="2">The sequence shown here is derived from an EMBL/GenBank/DDBJ whole genome shotgun (WGS) entry which is preliminary data.</text>
</comment>
<dbReference type="AlphaFoldDB" id="A0A8K0P6E1"/>
<reference evidence="2" key="1">
    <citation type="submission" date="2013-04" db="EMBL/GenBank/DDBJ databases">
        <authorList>
            <person name="Qu J."/>
            <person name="Murali S.C."/>
            <person name="Bandaranaike D."/>
            <person name="Bellair M."/>
            <person name="Blankenburg K."/>
            <person name="Chao H."/>
            <person name="Dinh H."/>
            <person name="Doddapaneni H."/>
            <person name="Downs B."/>
            <person name="Dugan-Rocha S."/>
            <person name="Elkadiri S."/>
            <person name="Gnanaolivu R.D."/>
            <person name="Hernandez B."/>
            <person name="Javaid M."/>
            <person name="Jayaseelan J.C."/>
            <person name="Lee S."/>
            <person name="Li M."/>
            <person name="Ming W."/>
            <person name="Munidasa M."/>
            <person name="Muniz J."/>
            <person name="Nguyen L."/>
            <person name="Ongeri F."/>
            <person name="Osuji N."/>
            <person name="Pu L.-L."/>
            <person name="Puazo M."/>
            <person name="Qu C."/>
            <person name="Quiroz J."/>
            <person name="Raj R."/>
            <person name="Weissenberger G."/>
            <person name="Xin Y."/>
            <person name="Zou X."/>
            <person name="Han Y."/>
            <person name="Richards S."/>
            <person name="Worley K."/>
            <person name="Muzny D."/>
            <person name="Gibbs R."/>
        </authorList>
    </citation>
    <scope>NUCLEOTIDE SEQUENCE</scope>
    <source>
        <strain evidence="2">Sampled in the wild</strain>
    </source>
</reference>
<keyword evidence="3" id="KW-1185">Reference proteome</keyword>
<gene>
    <name evidence="2" type="ORF">J437_LFUL015551</name>
</gene>
<feature type="region of interest" description="Disordered" evidence="1">
    <location>
        <begin position="69"/>
        <end position="98"/>
    </location>
</feature>
<reference evidence="2" key="2">
    <citation type="submission" date="2017-10" db="EMBL/GenBank/DDBJ databases">
        <title>Ladona fulva Genome sequencing and assembly.</title>
        <authorList>
            <person name="Murali S."/>
            <person name="Richards S."/>
            <person name="Bandaranaike D."/>
            <person name="Bellair M."/>
            <person name="Blankenburg K."/>
            <person name="Chao H."/>
            <person name="Dinh H."/>
            <person name="Doddapaneni H."/>
            <person name="Dugan-Rocha S."/>
            <person name="Elkadiri S."/>
            <person name="Gnanaolivu R."/>
            <person name="Hernandez B."/>
            <person name="Skinner E."/>
            <person name="Javaid M."/>
            <person name="Lee S."/>
            <person name="Li M."/>
            <person name="Ming W."/>
            <person name="Munidasa M."/>
            <person name="Muniz J."/>
            <person name="Nguyen L."/>
            <person name="Hughes D."/>
            <person name="Osuji N."/>
            <person name="Pu L.-L."/>
            <person name="Puazo M."/>
            <person name="Qu C."/>
            <person name="Quiroz J."/>
            <person name="Raj R."/>
            <person name="Weissenberger G."/>
            <person name="Xin Y."/>
            <person name="Zou X."/>
            <person name="Han Y."/>
            <person name="Worley K."/>
            <person name="Muzny D."/>
            <person name="Gibbs R."/>
        </authorList>
    </citation>
    <scope>NUCLEOTIDE SEQUENCE</scope>
    <source>
        <strain evidence="2">Sampled in the wild</strain>
    </source>
</reference>
<evidence type="ECO:0000313" key="2">
    <source>
        <dbReference type="EMBL" id="KAG8237680.1"/>
    </source>
</evidence>